<feature type="transmembrane region" description="Helical" evidence="5">
    <location>
        <begin position="104"/>
        <end position="121"/>
    </location>
</feature>
<evidence type="ECO:0000256" key="1">
    <source>
        <dbReference type="ARBA" id="ARBA00004141"/>
    </source>
</evidence>
<keyword evidence="2 5" id="KW-0812">Transmembrane</keyword>
<protein>
    <submittedName>
        <fullName evidence="7">FUSC family protein</fullName>
    </submittedName>
</protein>
<dbReference type="Proteomes" id="UP000503320">
    <property type="component" value="Chromosome"/>
</dbReference>
<keyword evidence="4 5" id="KW-0472">Membrane</keyword>
<dbReference type="Pfam" id="PF13515">
    <property type="entry name" value="FUSC_2"/>
    <property type="match status" value="1"/>
</dbReference>
<dbReference type="RefSeq" id="WP_035718663.1">
    <property type="nucleotide sequence ID" value="NZ_CP038017.1"/>
</dbReference>
<feature type="transmembrane region" description="Helical" evidence="5">
    <location>
        <begin position="75"/>
        <end position="92"/>
    </location>
</feature>
<dbReference type="EMBL" id="CP038017">
    <property type="protein sequence ID" value="QIV94316.1"/>
    <property type="molecule type" value="Genomic_DNA"/>
</dbReference>
<feature type="transmembrane region" description="Helical" evidence="5">
    <location>
        <begin position="49"/>
        <end position="69"/>
    </location>
</feature>
<keyword evidence="3 5" id="KW-1133">Transmembrane helix</keyword>
<evidence type="ECO:0000259" key="6">
    <source>
        <dbReference type="Pfam" id="PF13515"/>
    </source>
</evidence>
<evidence type="ECO:0000256" key="3">
    <source>
        <dbReference type="ARBA" id="ARBA00022989"/>
    </source>
</evidence>
<feature type="transmembrane region" description="Helical" evidence="5">
    <location>
        <begin position="127"/>
        <end position="146"/>
    </location>
</feature>
<evidence type="ECO:0000256" key="2">
    <source>
        <dbReference type="ARBA" id="ARBA00022692"/>
    </source>
</evidence>
<evidence type="ECO:0000313" key="7">
    <source>
        <dbReference type="EMBL" id="QIV94316.1"/>
    </source>
</evidence>
<accession>A0A6M3HXF6</accession>
<evidence type="ECO:0000256" key="5">
    <source>
        <dbReference type="SAM" id="Phobius"/>
    </source>
</evidence>
<dbReference type="InterPro" id="IPR049453">
    <property type="entry name" value="Memb_transporter_dom"/>
</dbReference>
<evidence type="ECO:0000313" key="8">
    <source>
        <dbReference type="Proteomes" id="UP000503320"/>
    </source>
</evidence>
<dbReference type="KEGG" id="afri:E3E15_02670"/>
<organism evidence="7 8">
    <name type="scientific">Allofrancisella frigidaquae</name>
    <dbReference type="NCBI Taxonomy" id="1085644"/>
    <lineage>
        <taxon>Bacteria</taxon>
        <taxon>Pseudomonadati</taxon>
        <taxon>Pseudomonadota</taxon>
        <taxon>Gammaproteobacteria</taxon>
        <taxon>Thiotrichales</taxon>
        <taxon>Francisellaceae</taxon>
        <taxon>Allofrancisella</taxon>
    </lineage>
</organism>
<feature type="domain" description="Integral membrane bound transporter" evidence="6">
    <location>
        <begin position="43"/>
        <end position="170"/>
    </location>
</feature>
<sequence length="302" mass="34939">MILFKNRLIDKLSDTTLLAYRVLIAASLGLVVSYGVFSFTGEHGFKDRIYWVVIAVISVAASTSTSVIYTRAKAIIIFSILGTSLGSVLLLVTQKIMINNSMASFITIAVFCGLALTLYIYTMFLNYATSVFFIHIYLVMFFGLFVGWDHELFIVRIVSVAIGTVCIVLVTFLTRGKKFLNIFTKEMYITYGEFKKILNNVDRNVPNRKLIFLVEKNIQLSEMLVNAKYEFSSNKRYYEYKKMILLMDELLINLKTYRALFIEQKKHNNELYADLVEYTNSQLKKNFEKLTIRYDRILIQKD</sequence>
<dbReference type="AlphaFoldDB" id="A0A6M3HXF6"/>
<gene>
    <name evidence="7" type="ORF">E3E15_02670</name>
</gene>
<keyword evidence="8" id="KW-1185">Reference proteome</keyword>
<feature type="transmembrane region" description="Helical" evidence="5">
    <location>
        <begin position="18"/>
        <end position="37"/>
    </location>
</feature>
<name>A0A6M3HXF6_9GAMM</name>
<dbReference type="GO" id="GO:0016020">
    <property type="term" value="C:membrane"/>
    <property type="evidence" value="ECO:0007669"/>
    <property type="project" value="UniProtKB-SubCell"/>
</dbReference>
<proteinExistence type="predicted"/>
<comment type="subcellular location">
    <subcellularLocation>
        <location evidence="1">Membrane</location>
        <topology evidence="1">Multi-pass membrane protein</topology>
    </subcellularLocation>
</comment>
<reference evidence="7 8" key="1">
    <citation type="submission" date="2019-03" db="EMBL/GenBank/DDBJ databases">
        <title>Complete Genome Sequence of Allofrancisella frigidaquae Strain SYSU 10HL1970 Isolated from Water-Cooling Systems in China.</title>
        <authorList>
            <person name="Ohrman C."/>
            <person name="Uneklint I."/>
            <person name="Sjodin A."/>
        </authorList>
    </citation>
    <scope>NUCLEOTIDE SEQUENCE [LARGE SCALE GENOMIC DNA]</scope>
    <source>
        <strain evidence="7 8">SYSU 10HL1970</strain>
    </source>
</reference>
<feature type="transmembrane region" description="Helical" evidence="5">
    <location>
        <begin position="153"/>
        <end position="173"/>
    </location>
</feature>
<evidence type="ECO:0000256" key="4">
    <source>
        <dbReference type="ARBA" id="ARBA00023136"/>
    </source>
</evidence>